<dbReference type="EMBL" id="BDQA01000501">
    <property type="protein sequence ID" value="GBH21977.1"/>
    <property type="molecule type" value="Genomic_RNA"/>
</dbReference>
<accession>A0A2V0RA57</accession>
<organism evidence="1">
    <name type="scientific">viral metagenome</name>
    <dbReference type="NCBI Taxonomy" id="1070528"/>
    <lineage>
        <taxon>unclassified sequences</taxon>
        <taxon>metagenomes</taxon>
        <taxon>organismal metagenomes</taxon>
    </lineage>
</organism>
<evidence type="ECO:0000313" key="1">
    <source>
        <dbReference type="EMBL" id="GBH21977.1"/>
    </source>
</evidence>
<sequence length="89" mass="9994">MNALNVLLNASAILLHIKKVGDNSYSVLVVFAADAGRQEQEFSHLPFLRVETLFESLKTATETLGVPFRVTYEDGQRSLPEFKKLRTGR</sequence>
<protein>
    <submittedName>
        <fullName evidence="1">Uncharacterized protein</fullName>
    </submittedName>
</protein>
<reference evidence="1" key="1">
    <citation type="submission" date="2017-04" db="EMBL/GenBank/DDBJ databases">
        <title>Unveiling RNA virosphere associated with marine microorganisms.</title>
        <authorList>
            <person name="Urayama S."/>
            <person name="Takaki Y."/>
            <person name="Nishi S."/>
            <person name="Yoshida Y."/>
            <person name="Deguchi S."/>
            <person name="Takai K."/>
            <person name="Nunoura T."/>
        </authorList>
    </citation>
    <scope>NUCLEOTIDE SEQUENCE</scope>
</reference>
<dbReference type="AlphaFoldDB" id="A0A2V0RA57"/>
<proteinExistence type="predicted"/>
<name>A0A2V0RA57_9ZZZZ</name>
<comment type="caution">
    <text evidence="1">The sequence shown here is derived from an EMBL/GenBank/DDBJ whole genome shotgun (WGS) entry which is preliminary data.</text>
</comment>